<comment type="caution">
    <text evidence="2">The sequence shown here is derived from an EMBL/GenBank/DDBJ whole genome shotgun (WGS) entry which is preliminary data.</text>
</comment>
<evidence type="ECO:0000313" key="3">
    <source>
        <dbReference type="Proteomes" id="UP001385951"/>
    </source>
</evidence>
<reference evidence="2 3" key="1">
    <citation type="submission" date="2022-09" db="EMBL/GenBank/DDBJ databases">
        <authorList>
            <person name="Palmer J.M."/>
        </authorList>
    </citation>
    <scope>NUCLEOTIDE SEQUENCE [LARGE SCALE GENOMIC DNA]</scope>
    <source>
        <strain evidence="2 3">DSM 7382</strain>
    </source>
</reference>
<gene>
    <name evidence="2" type="ORF">QCA50_010840</name>
</gene>
<feature type="region of interest" description="Disordered" evidence="1">
    <location>
        <begin position="183"/>
        <end position="219"/>
    </location>
</feature>
<evidence type="ECO:0000256" key="1">
    <source>
        <dbReference type="SAM" id="MobiDB-lite"/>
    </source>
</evidence>
<proteinExistence type="predicted"/>
<protein>
    <submittedName>
        <fullName evidence="2">Uncharacterized protein</fullName>
    </submittedName>
</protein>
<dbReference type="Proteomes" id="UP001385951">
    <property type="component" value="Unassembled WGS sequence"/>
</dbReference>
<sequence>MGLDIYVKIRTGYVLSPEGTLALARHWGIESATPGYIRDDLAYKRFMQIAYSLPRDTAEQRELRKILFTYGVTDVVWPQRPTPRELRKRDPKYRRTSVREDYYEALNDKCVMFVASSTLSRLQITISAPDTMQGKTGEAVPNDQEKNILLPFLLEKILHPLDNKDQALQFLTIVDDTVYDEFYAREPDPEDPGDLSDSSCSSSLDDDESQEALSEAENM</sequence>
<evidence type="ECO:0000313" key="2">
    <source>
        <dbReference type="EMBL" id="KAK7686029.1"/>
    </source>
</evidence>
<dbReference type="EMBL" id="JASBNA010000018">
    <property type="protein sequence ID" value="KAK7686029.1"/>
    <property type="molecule type" value="Genomic_DNA"/>
</dbReference>
<dbReference type="AlphaFoldDB" id="A0AAW0G3X7"/>
<organism evidence="2 3">
    <name type="scientific">Cerrena zonata</name>
    <dbReference type="NCBI Taxonomy" id="2478898"/>
    <lineage>
        <taxon>Eukaryota</taxon>
        <taxon>Fungi</taxon>
        <taxon>Dikarya</taxon>
        <taxon>Basidiomycota</taxon>
        <taxon>Agaricomycotina</taxon>
        <taxon>Agaricomycetes</taxon>
        <taxon>Polyporales</taxon>
        <taxon>Cerrenaceae</taxon>
        <taxon>Cerrena</taxon>
    </lineage>
</organism>
<accession>A0AAW0G3X7</accession>
<name>A0AAW0G3X7_9APHY</name>
<keyword evidence="3" id="KW-1185">Reference proteome</keyword>